<gene>
    <name evidence="2" type="ORF">EZS28_049364</name>
</gene>
<evidence type="ECO:0000313" key="2">
    <source>
        <dbReference type="EMBL" id="KAA6355109.1"/>
    </source>
</evidence>
<name>A0A5J4TA96_9EUKA</name>
<protein>
    <submittedName>
        <fullName evidence="2">Uncharacterized protein</fullName>
    </submittedName>
</protein>
<dbReference type="EMBL" id="SNRW01035160">
    <property type="protein sequence ID" value="KAA6355109.1"/>
    <property type="molecule type" value="Genomic_DNA"/>
</dbReference>
<keyword evidence="1" id="KW-0472">Membrane</keyword>
<organism evidence="2 3">
    <name type="scientific">Streblomastix strix</name>
    <dbReference type="NCBI Taxonomy" id="222440"/>
    <lineage>
        <taxon>Eukaryota</taxon>
        <taxon>Metamonada</taxon>
        <taxon>Preaxostyla</taxon>
        <taxon>Oxymonadida</taxon>
        <taxon>Streblomastigidae</taxon>
        <taxon>Streblomastix</taxon>
    </lineage>
</organism>
<dbReference type="Proteomes" id="UP000324800">
    <property type="component" value="Unassembled WGS sequence"/>
</dbReference>
<feature type="transmembrane region" description="Helical" evidence="1">
    <location>
        <begin position="70"/>
        <end position="91"/>
    </location>
</feature>
<dbReference type="AlphaFoldDB" id="A0A5J4TA96"/>
<accession>A0A5J4TA96</accession>
<evidence type="ECO:0000256" key="1">
    <source>
        <dbReference type="SAM" id="Phobius"/>
    </source>
</evidence>
<evidence type="ECO:0000313" key="3">
    <source>
        <dbReference type="Proteomes" id="UP000324800"/>
    </source>
</evidence>
<reference evidence="2 3" key="1">
    <citation type="submission" date="2019-03" db="EMBL/GenBank/DDBJ databases">
        <title>Single cell metagenomics reveals metabolic interactions within the superorganism composed of flagellate Streblomastix strix and complex community of Bacteroidetes bacteria on its surface.</title>
        <authorList>
            <person name="Treitli S.C."/>
            <person name="Kolisko M."/>
            <person name="Husnik F."/>
            <person name="Keeling P."/>
            <person name="Hampl V."/>
        </authorList>
    </citation>
    <scope>NUCLEOTIDE SEQUENCE [LARGE SCALE GENOMIC DNA]</scope>
    <source>
        <strain evidence="2">ST1C</strain>
    </source>
</reference>
<comment type="caution">
    <text evidence="2">The sequence shown here is derived from an EMBL/GenBank/DDBJ whole genome shotgun (WGS) entry which is preliminary data.</text>
</comment>
<proteinExistence type="predicted"/>
<keyword evidence="1" id="KW-0812">Transmembrane</keyword>
<keyword evidence="1" id="KW-1133">Transmembrane helix</keyword>
<sequence length="92" mass="10412">MRLRMQILNRLSPEEQQRVKRGFGPQMRLTSFYESQIQGMITQQNNNAIHIDMGWDVGSGTGVVQLCGVAYIRGTVLCLLLVGCLDLSFMYD</sequence>